<gene>
    <name evidence="1" type="ORF">GCM10011346_12010</name>
</gene>
<evidence type="ECO:0000313" key="1">
    <source>
        <dbReference type="EMBL" id="GGP09142.1"/>
    </source>
</evidence>
<dbReference type="Proteomes" id="UP000641206">
    <property type="component" value="Unassembled WGS sequence"/>
</dbReference>
<comment type="caution">
    <text evidence="1">The sequence shown here is derived from an EMBL/GenBank/DDBJ whole genome shotgun (WGS) entry which is preliminary data.</text>
</comment>
<proteinExistence type="predicted"/>
<organism evidence="1 2">
    <name type="scientific">Oceanobacillus neutriphilus</name>
    <dbReference type="NCBI Taxonomy" id="531815"/>
    <lineage>
        <taxon>Bacteria</taxon>
        <taxon>Bacillati</taxon>
        <taxon>Bacillota</taxon>
        <taxon>Bacilli</taxon>
        <taxon>Bacillales</taxon>
        <taxon>Bacillaceae</taxon>
        <taxon>Oceanobacillus</taxon>
    </lineage>
</organism>
<dbReference type="EMBL" id="BMLW01000003">
    <property type="protein sequence ID" value="GGP09142.1"/>
    <property type="molecule type" value="Genomic_DNA"/>
</dbReference>
<name>A0ABQ2NSC6_9BACI</name>
<dbReference type="RefSeq" id="WP_188733548.1">
    <property type="nucleotide sequence ID" value="NZ_BMLW01000003.1"/>
</dbReference>
<sequence>MNDEDIEVIDSWDSNPLRVTNLEKTVVDMLRYKKASPGIVNEMLGDYFRKSNKQQEIWSNFEDSKPYAKGISFDEIMNQIDLFSQKLTERAKNDQ</sequence>
<keyword evidence="2" id="KW-1185">Reference proteome</keyword>
<accession>A0ABQ2NSC6</accession>
<reference evidence="2" key="1">
    <citation type="journal article" date="2019" name="Int. J. Syst. Evol. Microbiol.">
        <title>The Global Catalogue of Microorganisms (GCM) 10K type strain sequencing project: providing services to taxonomists for standard genome sequencing and annotation.</title>
        <authorList>
            <consortium name="The Broad Institute Genomics Platform"/>
            <consortium name="The Broad Institute Genome Sequencing Center for Infectious Disease"/>
            <person name="Wu L."/>
            <person name="Ma J."/>
        </authorList>
    </citation>
    <scope>NUCLEOTIDE SEQUENCE [LARGE SCALE GENOMIC DNA]</scope>
    <source>
        <strain evidence="2">CGMCC 1.7693</strain>
    </source>
</reference>
<protein>
    <submittedName>
        <fullName evidence="1">Uncharacterized protein</fullName>
    </submittedName>
</protein>
<evidence type="ECO:0000313" key="2">
    <source>
        <dbReference type="Proteomes" id="UP000641206"/>
    </source>
</evidence>